<evidence type="ECO:0000313" key="3">
    <source>
        <dbReference type="Proteomes" id="UP000606786"/>
    </source>
</evidence>
<dbReference type="AlphaFoldDB" id="A0A811U8T1"/>
<proteinExistence type="predicted"/>
<feature type="compositionally biased region" description="Basic and acidic residues" evidence="1">
    <location>
        <begin position="68"/>
        <end position="85"/>
    </location>
</feature>
<dbReference type="EMBL" id="CAJHJT010000001">
    <property type="protein sequence ID" value="CAD6994900.1"/>
    <property type="molecule type" value="Genomic_DNA"/>
</dbReference>
<organism evidence="2 3">
    <name type="scientific">Ceratitis capitata</name>
    <name type="common">Mediterranean fruit fly</name>
    <name type="synonym">Tephritis capitata</name>
    <dbReference type="NCBI Taxonomy" id="7213"/>
    <lineage>
        <taxon>Eukaryota</taxon>
        <taxon>Metazoa</taxon>
        <taxon>Ecdysozoa</taxon>
        <taxon>Arthropoda</taxon>
        <taxon>Hexapoda</taxon>
        <taxon>Insecta</taxon>
        <taxon>Pterygota</taxon>
        <taxon>Neoptera</taxon>
        <taxon>Endopterygota</taxon>
        <taxon>Diptera</taxon>
        <taxon>Brachycera</taxon>
        <taxon>Muscomorpha</taxon>
        <taxon>Tephritoidea</taxon>
        <taxon>Tephritidae</taxon>
        <taxon>Ceratitis</taxon>
        <taxon>Ceratitis</taxon>
    </lineage>
</organism>
<evidence type="ECO:0000313" key="2">
    <source>
        <dbReference type="EMBL" id="CAD6994900.1"/>
    </source>
</evidence>
<name>A0A811U8T1_CERCA</name>
<evidence type="ECO:0000256" key="1">
    <source>
        <dbReference type="SAM" id="MobiDB-lite"/>
    </source>
</evidence>
<dbReference type="Proteomes" id="UP000606786">
    <property type="component" value="Unassembled WGS sequence"/>
</dbReference>
<feature type="compositionally biased region" description="Basic and acidic residues" evidence="1">
    <location>
        <begin position="125"/>
        <end position="145"/>
    </location>
</feature>
<protein>
    <submittedName>
        <fullName evidence="2">(Mediterranean fruit fly) hypothetical protein</fullName>
    </submittedName>
</protein>
<feature type="region of interest" description="Disordered" evidence="1">
    <location>
        <begin position="66"/>
        <end position="107"/>
    </location>
</feature>
<keyword evidence="3" id="KW-1185">Reference proteome</keyword>
<accession>A0A811U8T1</accession>
<feature type="region of interest" description="Disordered" evidence="1">
    <location>
        <begin position="125"/>
        <end position="177"/>
    </location>
</feature>
<reference evidence="2" key="1">
    <citation type="submission" date="2020-11" db="EMBL/GenBank/DDBJ databases">
        <authorList>
            <person name="Whitehead M."/>
        </authorList>
    </citation>
    <scope>NUCLEOTIDE SEQUENCE</scope>
    <source>
        <strain evidence="2">EGII</strain>
    </source>
</reference>
<sequence length="177" mass="19923">MKANHTRNDHLFRQAAIIVVVISRQNCKQRQKRLKQKQRRQIQKTLGAIELLLVPMLVLEHAQGHLGQDNHDNQEHANSRADKDAVTATAAKRGNNSRRSSHANQAEMLRLPRWMHGIACAEERGRAKEAAHTQRHTHSERERHTGTVLATSGVLPSATTLDSGRMLQRTGGNNQHI</sequence>
<comment type="caution">
    <text evidence="2">The sequence shown here is derived from an EMBL/GenBank/DDBJ whole genome shotgun (WGS) entry which is preliminary data.</text>
</comment>
<gene>
    <name evidence="2" type="ORF">CCAP1982_LOCUS3635</name>
</gene>